<evidence type="ECO:0000256" key="1">
    <source>
        <dbReference type="PIRSR" id="PIRSR639069-2"/>
    </source>
</evidence>
<gene>
    <name evidence="3" type="ORF">SSFG_01715</name>
</gene>
<evidence type="ECO:0000313" key="3">
    <source>
        <dbReference type="EMBL" id="EFE66466.2"/>
    </source>
</evidence>
<sequence>MPAFDLPPAELERHRPDIEEPTDFDAFWEATLEEASAEGDPLVSARPVESGLRLTETWDVTFRGFAGDPVRAWFSLPRAPGSARAGGNSADRRAGAVPAVVEYAGYGRGRGLPHERLTWVNAGYAHLLMDNRGQGDQYGCGGDTPDPHATAPGGPGPAVRGLLAPRDYHYRRLITDAVRAVAAVRTLPGVDPSRVAAVGNSQGGGLALAVAGLVPDLAAVLVTAPLLCGVSRAL</sequence>
<evidence type="ECO:0000259" key="2">
    <source>
        <dbReference type="Pfam" id="PF05448"/>
    </source>
</evidence>
<name>D5ZQQ1_STRV1</name>
<feature type="non-terminal residue" evidence="3">
    <location>
        <position position="234"/>
    </location>
</feature>
<dbReference type="eggNOG" id="COG3458">
    <property type="taxonomic scope" value="Bacteria"/>
</dbReference>
<feature type="domain" description="Acetyl xylan esterase" evidence="2">
    <location>
        <begin position="1"/>
        <end position="233"/>
    </location>
</feature>
<dbReference type="SUPFAM" id="SSF53474">
    <property type="entry name" value="alpha/beta-Hydrolases"/>
    <property type="match status" value="1"/>
</dbReference>
<dbReference type="InterPro" id="IPR039069">
    <property type="entry name" value="CE7"/>
</dbReference>
<evidence type="ECO:0000313" key="4">
    <source>
        <dbReference type="Proteomes" id="UP000003824"/>
    </source>
</evidence>
<dbReference type="GO" id="GO:0052689">
    <property type="term" value="F:carboxylic ester hydrolase activity"/>
    <property type="evidence" value="ECO:0007669"/>
    <property type="project" value="TreeGrafter"/>
</dbReference>
<dbReference type="Proteomes" id="UP000003824">
    <property type="component" value="Unassembled WGS sequence"/>
</dbReference>
<dbReference type="Pfam" id="PF05448">
    <property type="entry name" value="AXE1"/>
    <property type="match status" value="1"/>
</dbReference>
<dbReference type="EMBL" id="DS999641">
    <property type="protein sequence ID" value="EFE66466.2"/>
    <property type="molecule type" value="Genomic_DNA"/>
</dbReference>
<accession>D5ZQQ1</accession>
<feature type="binding site" evidence="1">
    <location>
        <position position="106"/>
    </location>
    <ligand>
        <name>substrate</name>
    </ligand>
</feature>
<dbReference type="PANTHER" id="PTHR40111">
    <property type="entry name" value="CEPHALOSPORIN-C DEACETYLASE"/>
    <property type="match status" value="1"/>
</dbReference>
<dbReference type="AlphaFoldDB" id="D5ZQQ1"/>
<dbReference type="PANTHER" id="PTHR40111:SF1">
    <property type="entry name" value="CEPHALOSPORIN-C DEACETYLASE"/>
    <property type="match status" value="1"/>
</dbReference>
<protein>
    <submittedName>
        <fullName evidence="3">Acetyl xylan esterase</fullName>
    </submittedName>
</protein>
<organism evidence="3 4">
    <name type="scientific">Streptomyces viridosporus (strain ATCC 14672 / DSM 40746 / JCM 4963 / KCTC 9882 / NRRL B-12104 / FH 1290)</name>
    <name type="common">Streptomyces ghanaensis</name>
    <dbReference type="NCBI Taxonomy" id="566461"/>
    <lineage>
        <taxon>Bacteria</taxon>
        <taxon>Bacillati</taxon>
        <taxon>Actinomycetota</taxon>
        <taxon>Actinomycetes</taxon>
        <taxon>Kitasatosporales</taxon>
        <taxon>Streptomycetaceae</taxon>
        <taxon>Streptomyces</taxon>
    </lineage>
</organism>
<dbReference type="GO" id="GO:0005976">
    <property type="term" value="P:polysaccharide metabolic process"/>
    <property type="evidence" value="ECO:0007669"/>
    <property type="project" value="TreeGrafter"/>
</dbReference>
<dbReference type="InterPro" id="IPR029058">
    <property type="entry name" value="AB_hydrolase_fold"/>
</dbReference>
<dbReference type="InterPro" id="IPR008391">
    <property type="entry name" value="AXE1_dom"/>
</dbReference>
<dbReference type="Gene3D" id="3.40.50.1820">
    <property type="entry name" value="alpha/beta hydrolase"/>
    <property type="match status" value="1"/>
</dbReference>
<reference evidence="4" key="1">
    <citation type="submission" date="2008-12" db="EMBL/GenBank/DDBJ databases">
        <title>Annotation of Streptomyces ghanaensis ATCC 14672.</title>
        <authorList>
            <consortium name="The Broad Institute Genome Sequencing Platform"/>
            <consortium name="Broad Institute Microbial Sequencing Center"/>
            <person name="Fischbach M."/>
            <person name="Ward D."/>
            <person name="Young S."/>
            <person name="Kodira C.D."/>
            <person name="Zeng Q."/>
            <person name="Koehrsen M."/>
            <person name="Godfrey P."/>
            <person name="Alvarado L."/>
            <person name="Berlin A.M."/>
            <person name="Borenstein D."/>
            <person name="Chen Z."/>
            <person name="Engels R."/>
            <person name="Freedman E."/>
            <person name="Gellesch M."/>
            <person name="Goldberg J."/>
            <person name="Griggs A."/>
            <person name="Gujja S."/>
            <person name="Heiman D.I."/>
            <person name="Hepburn T.A."/>
            <person name="Howarth C."/>
            <person name="Jen D."/>
            <person name="Larson L."/>
            <person name="Lewis B."/>
            <person name="Mehta T."/>
            <person name="Park D."/>
            <person name="Pearson M."/>
            <person name="Roberts A."/>
            <person name="Saif S."/>
            <person name="Shea T.D."/>
            <person name="Shenoy N."/>
            <person name="Sisk P."/>
            <person name="Stolte C."/>
            <person name="Sykes S.N."/>
            <person name="Walk T."/>
            <person name="White J."/>
            <person name="Yandava C."/>
            <person name="Straight P."/>
            <person name="Clardy J."/>
            <person name="Hung D."/>
            <person name="Kolter R."/>
            <person name="Mekalanos J."/>
            <person name="Walker S."/>
            <person name="Walsh C.T."/>
            <person name="Wieland B.L.C."/>
            <person name="Ilzarbe M."/>
            <person name="Galagan J."/>
            <person name="Nusbaum C."/>
            <person name="Birren B."/>
        </authorList>
    </citation>
    <scope>NUCLEOTIDE SEQUENCE [LARGE SCALE GENOMIC DNA]</scope>
    <source>
        <strain evidence="4">ATCC 14672 / DSM 40746 / JCM 4963 / KCTC 9882 / NRRL B-12104 / FH 1290</strain>
    </source>
</reference>
<proteinExistence type="predicted"/>
<dbReference type="RefSeq" id="WP_004982063.1">
    <property type="nucleotide sequence ID" value="NZ_DS999641.1"/>
</dbReference>